<feature type="transmembrane region" description="Helical" evidence="1">
    <location>
        <begin position="36"/>
        <end position="52"/>
    </location>
</feature>
<dbReference type="STRING" id="617002.SAMN05660653_02843"/>
<keyword evidence="1" id="KW-1133">Transmembrane helix</keyword>
<sequence>MSNESQKGLPPVLRGAIVGGSIGLMATWFGVDVGRALFYGIVCGLLAAYTAQKIQENRKKK</sequence>
<accession>A0A1G6EHC0</accession>
<name>A0A1G6EHC0_9BACT</name>
<keyword evidence="1" id="KW-0812">Transmembrane</keyword>
<dbReference type="Proteomes" id="UP000198771">
    <property type="component" value="Unassembled WGS sequence"/>
</dbReference>
<feature type="transmembrane region" description="Helical" evidence="1">
    <location>
        <begin position="12"/>
        <end position="30"/>
    </location>
</feature>
<dbReference type="AlphaFoldDB" id="A0A1G6EHC0"/>
<reference evidence="2 3" key="1">
    <citation type="submission" date="2016-10" db="EMBL/GenBank/DDBJ databases">
        <authorList>
            <person name="de Groot N.N."/>
        </authorList>
    </citation>
    <scope>NUCLEOTIDE SEQUENCE [LARGE SCALE GENOMIC DNA]</scope>
    <source>
        <strain evidence="2 3">ASO4-2</strain>
    </source>
</reference>
<evidence type="ECO:0000313" key="2">
    <source>
        <dbReference type="EMBL" id="SDB56811.1"/>
    </source>
</evidence>
<evidence type="ECO:0000256" key="1">
    <source>
        <dbReference type="SAM" id="Phobius"/>
    </source>
</evidence>
<keyword evidence="3" id="KW-1185">Reference proteome</keyword>
<organism evidence="2 3">
    <name type="scientific">Desulfonatronum thiosulfatophilum</name>
    <dbReference type="NCBI Taxonomy" id="617002"/>
    <lineage>
        <taxon>Bacteria</taxon>
        <taxon>Pseudomonadati</taxon>
        <taxon>Thermodesulfobacteriota</taxon>
        <taxon>Desulfovibrionia</taxon>
        <taxon>Desulfovibrionales</taxon>
        <taxon>Desulfonatronaceae</taxon>
        <taxon>Desulfonatronum</taxon>
    </lineage>
</organism>
<gene>
    <name evidence="2" type="ORF">SAMN05660653_02843</name>
</gene>
<proteinExistence type="predicted"/>
<dbReference type="OrthoDB" id="5460281at2"/>
<protein>
    <submittedName>
        <fullName evidence="2">Uncharacterized protein</fullName>
    </submittedName>
</protein>
<keyword evidence="1" id="KW-0472">Membrane</keyword>
<dbReference type="RefSeq" id="WP_092123222.1">
    <property type="nucleotide sequence ID" value="NZ_FMXO01000018.1"/>
</dbReference>
<dbReference type="EMBL" id="FMXO01000018">
    <property type="protein sequence ID" value="SDB56811.1"/>
    <property type="molecule type" value="Genomic_DNA"/>
</dbReference>
<evidence type="ECO:0000313" key="3">
    <source>
        <dbReference type="Proteomes" id="UP000198771"/>
    </source>
</evidence>